<comment type="caution">
    <text evidence="1">The sequence shown here is derived from an EMBL/GenBank/DDBJ whole genome shotgun (WGS) entry which is preliminary data.</text>
</comment>
<name>A0A0F9H6H2_9ZZZZ</name>
<gene>
    <name evidence="1" type="ORF">LCGC14_2100900</name>
</gene>
<dbReference type="InterPro" id="IPR012337">
    <property type="entry name" value="RNaseH-like_sf"/>
</dbReference>
<proteinExistence type="predicted"/>
<accession>A0A0F9H6H2</accession>
<reference evidence="1" key="1">
    <citation type="journal article" date="2015" name="Nature">
        <title>Complex archaea that bridge the gap between prokaryotes and eukaryotes.</title>
        <authorList>
            <person name="Spang A."/>
            <person name="Saw J.H."/>
            <person name="Jorgensen S.L."/>
            <person name="Zaremba-Niedzwiedzka K."/>
            <person name="Martijn J."/>
            <person name="Lind A.E."/>
            <person name="van Eijk R."/>
            <person name="Schleper C."/>
            <person name="Guy L."/>
            <person name="Ettema T.J."/>
        </authorList>
    </citation>
    <scope>NUCLEOTIDE SEQUENCE</scope>
</reference>
<dbReference type="AlphaFoldDB" id="A0A0F9H6H2"/>
<dbReference type="GO" id="GO:0003676">
    <property type="term" value="F:nucleic acid binding"/>
    <property type="evidence" value="ECO:0007669"/>
    <property type="project" value="InterPro"/>
</dbReference>
<protein>
    <recommendedName>
        <fullName evidence="2">RNase H type-1 domain-containing protein</fullName>
    </recommendedName>
</protein>
<sequence length="125" mass="14463">MIAYVDGSPVLNKVAVCVNGAHATYDIDALLLPVTNNEAEYIAVYKAVLWYPDVTEIASDSQLIINQLRGDWRIHKENLRTFVNIIRYLVDYLHDGKMLWTWVSRFNNPAGLHLDKLLKHRKVWL</sequence>
<dbReference type="InterPro" id="IPR036397">
    <property type="entry name" value="RNaseH_sf"/>
</dbReference>
<evidence type="ECO:0008006" key="2">
    <source>
        <dbReference type="Google" id="ProtNLM"/>
    </source>
</evidence>
<organism evidence="1">
    <name type="scientific">marine sediment metagenome</name>
    <dbReference type="NCBI Taxonomy" id="412755"/>
    <lineage>
        <taxon>unclassified sequences</taxon>
        <taxon>metagenomes</taxon>
        <taxon>ecological metagenomes</taxon>
    </lineage>
</organism>
<dbReference type="SUPFAM" id="SSF53098">
    <property type="entry name" value="Ribonuclease H-like"/>
    <property type="match status" value="1"/>
</dbReference>
<evidence type="ECO:0000313" key="1">
    <source>
        <dbReference type="EMBL" id="KKL70837.1"/>
    </source>
</evidence>
<dbReference type="Gene3D" id="3.30.420.10">
    <property type="entry name" value="Ribonuclease H-like superfamily/Ribonuclease H"/>
    <property type="match status" value="1"/>
</dbReference>
<dbReference type="EMBL" id="LAZR01025776">
    <property type="protein sequence ID" value="KKL70837.1"/>
    <property type="molecule type" value="Genomic_DNA"/>
</dbReference>